<name>K0T7E4_THAOC</name>
<dbReference type="EMBL" id="AGNL01010361">
    <property type="protein sequence ID" value="EJK69191.1"/>
    <property type="molecule type" value="Genomic_DNA"/>
</dbReference>
<keyword evidence="3" id="KW-1185">Reference proteome</keyword>
<dbReference type="AlphaFoldDB" id="K0T7E4"/>
<protein>
    <submittedName>
        <fullName evidence="2">Uncharacterized protein</fullName>
    </submittedName>
</protein>
<sequence>MPARQWRTAVLHSSYSPARRHPFPDRALHSQAPRGHNKKLTMPTATNLHRSSIDQVAWSSVPKRPTSALIASRSSSRPMAARTPPIRLVSAPNAAWMKVYHSNGGRCVQTDYSLRRKRHRINRHCVGMFRHIASHLRAIVFPTSPTRLLWVMTSSMQREAFESQRTFRVVGDNHLAVLSSNKSVRQPSRRGRW</sequence>
<reference evidence="2 3" key="1">
    <citation type="journal article" date="2012" name="Genome Biol.">
        <title>Genome and low-iron response of an oceanic diatom adapted to chronic iron limitation.</title>
        <authorList>
            <person name="Lommer M."/>
            <person name="Specht M."/>
            <person name="Roy A.S."/>
            <person name="Kraemer L."/>
            <person name="Andreson R."/>
            <person name="Gutowska M.A."/>
            <person name="Wolf J."/>
            <person name="Bergner S.V."/>
            <person name="Schilhabel M.B."/>
            <person name="Klostermeier U.C."/>
            <person name="Beiko R.G."/>
            <person name="Rosenstiel P."/>
            <person name="Hippler M."/>
            <person name="Laroche J."/>
        </authorList>
    </citation>
    <scope>NUCLEOTIDE SEQUENCE [LARGE SCALE GENOMIC DNA]</scope>
    <source>
        <strain evidence="2 3">CCMP1005</strain>
    </source>
</reference>
<evidence type="ECO:0000313" key="3">
    <source>
        <dbReference type="Proteomes" id="UP000266841"/>
    </source>
</evidence>
<dbReference type="Proteomes" id="UP000266841">
    <property type="component" value="Unassembled WGS sequence"/>
</dbReference>
<gene>
    <name evidence="2" type="ORF">THAOC_09582</name>
</gene>
<feature type="region of interest" description="Disordered" evidence="1">
    <location>
        <begin position="17"/>
        <end position="45"/>
    </location>
</feature>
<evidence type="ECO:0000256" key="1">
    <source>
        <dbReference type="SAM" id="MobiDB-lite"/>
    </source>
</evidence>
<comment type="caution">
    <text evidence="2">The sequence shown here is derived from an EMBL/GenBank/DDBJ whole genome shotgun (WGS) entry which is preliminary data.</text>
</comment>
<proteinExistence type="predicted"/>
<organism evidence="2 3">
    <name type="scientific">Thalassiosira oceanica</name>
    <name type="common">Marine diatom</name>
    <dbReference type="NCBI Taxonomy" id="159749"/>
    <lineage>
        <taxon>Eukaryota</taxon>
        <taxon>Sar</taxon>
        <taxon>Stramenopiles</taxon>
        <taxon>Ochrophyta</taxon>
        <taxon>Bacillariophyta</taxon>
        <taxon>Coscinodiscophyceae</taxon>
        <taxon>Thalassiosirophycidae</taxon>
        <taxon>Thalassiosirales</taxon>
        <taxon>Thalassiosiraceae</taxon>
        <taxon>Thalassiosira</taxon>
    </lineage>
</organism>
<evidence type="ECO:0000313" key="2">
    <source>
        <dbReference type="EMBL" id="EJK69191.1"/>
    </source>
</evidence>
<accession>K0T7E4</accession>